<dbReference type="InterPro" id="IPR020904">
    <property type="entry name" value="Sc_DH/Rdtase_CS"/>
</dbReference>
<dbReference type="Proteomes" id="UP001620461">
    <property type="component" value="Unassembled WGS sequence"/>
</dbReference>
<organism evidence="3 4">
    <name type="scientific">Dyella jejuensis</name>
    <dbReference type="NCBI Taxonomy" id="1432009"/>
    <lineage>
        <taxon>Bacteria</taxon>
        <taxon>Pseudomonadati</taxon>
        <taxon>Pseudomonadota</taxon>
        <taxon>Gammaproteobacteria</taxon>
        <taxon>Lysobacterales</taxon>
        <taxon>Rhodanobacteraceae</taxon>
        <taxon>Dyella</taxon>
    </lineage>
</organism>
<reference evidence="3 4" key="1">
    <citation type="submission" date="2020-10" db="EMBL/GenBank/DDBJ databases">
        <title>Phylogeny of dyella-like bacteria.</title>
        <authorList>
            <person name="Fu J."/>
        </authorList>
    </citation>
    <scope>NUCLEOTIDE SEQUENCE [LARGE SCALE GENOMIC DNA]</scope>
    <source>
        <strain evidence="3 4">JP1</strain>
    </source>
</reference>
<dbReference type="InterPro" id="IPR002347">
    <property type="entry name" value="SDR_fam"/>
</dbReference>
<dbReference type="EMBL" id="JADIKJ010000017">
    <property type="protein sequence ID" value="MFK2901658.1"/>
    <property type="molecule type" value="Genomic_DNA"/>
</dbReference>
<keyword evidence="4" id="KW-1185">Reference proteome</keyword>
<evidence type="ECO:0000256" key="1">
    <source>
        <dbReference type="ARBA" id="ARBA00006484"/>
    </source>
</evidence>
<dbReference type="PRINTS" id="PR00081">
    <property type="entry name" value="GDHRDH"/>
</dbReference>
<evidence type="ECO:0000313" key="3">
    <source>
        <dbReference type="EMBL" id="MFK2901658.1"/>
    </source>
</evidence>
<dbReference type="Gene3D" id="3.40.50.720">
    <property type="entry name" value="NAD(P)-binding Rossmann-like Domain"/>
    <property type="match status" value="1"/>
</dbReference>
<comment type="similarity">
    <text evidence="1">Belongs to the short-chain dehydrogenases/reductases (SDR) family.</text>
</comment>
<keyword evidence="2" id="KW-0560">Oxidoreductase</keyword>
<dbReference type="PANTHER" id="PTHR42901">
    <property type="entry name" value="ALCOHOL DEHYDROGENASE"/>
    <property type="match status" value="1"/>
</dbReference>
<comment type="caution">
    <text evidence="3">The sequence shown here is derived from an EMBL/GenBank/DDBJ whole genome shotgun (WGS) entry which is preliminary data.</text>
</comment>
<dbReference type="PANTHER" id="PTHR42901:SF1">
    <property type="entry name" value="ALCOHOL DEHYDROGENASE"/>
    <property type="match status" value="1"/>
</dbReference>
<protein>
    <submittedName>
        <fullName evidence="3">SDR family NAD(P)-dependent oxidoreductase</fullName>
    </submittedName>
</protein>
<dbReference type="RefSeq" id="WP_404548472.1">
    <property type="nucleotide sequence ID" value="NZ_JADIKJ010000017.1"/>
</dbReference>
<evidence type="ECO:0000256" key="2">
    <source>
        <dbReference type="ARBA" id="ARBA00023002"/>
    </source>
</evidence>
<gene>
    <name evidence="3" type="ORF">ISP15_15065</name>
</gene>
<name>A0ABW8JLD4_9GAMM</name>
<dbReference type="PROSITE" id="PS00061">
    <property type="entry name" value="ADH_SHORT"/>
    <property type="match status" value="1"/>
</dbReference>
<dbReference type="SUPFAM" id="SSF51735">
    <property type="entry name" value="NAD(P)-binding Rossmann-fold domains"/>
    <property type="match status" value="1"/>
</dbReference>
<evidence type="ECO:0000313" key="4">
    <source>
        <dbReference type="Proteomes" id="UP001620461"/>
    </source>
</evidence>
<dbReference type="InterPro" id="IPR036291">
    <property type="entry name" value="NAD(P)-bd_dom_sf"/>
</dbReference>
<sequence length="263" mass="27766">MSLPLHRLPASWPPAARPLAGRVVLVTGAYGGLGGAVARAAARAGATVVATGKRKRQLEQLYDAMLGEGLPEPVIHPLDMESATPRDYEALAEGLQRDLGRLDGIVHAAASFAGLMPVAMHKPDAWLRALHVNVSAPFALTQACLPLLTAAPDSAAVFVLDNPELVQRAHWGAYGVSKAALERFVAILHDEHDTGPLRVHALLPAPMRTTLRRAAYFGEDTTRQPLPDASADAAVYLLSDQAAAARGGVLDLRVLAPESLSQA</sequence>
<dbReference type="Pfam" id="PF00106">
    <property type="entry name" value="adh_short"/>
    <property type="match status" value="1"/>
</dbReference>
<accession>A0ABW8JLD4</accession>
<proteinExistence type="inferred from homology"/>